<dbReference type="PANTHER" id="PTHR32089:SF112">
    <property type="entry name" value="LYSOZYME-LIKE PROTEIN-RELATED"/>
    <property type="match status" value="1"/>
</dbReference>
<dbReference type="EMBL" id="LWQU01000144">
    <property type="protein sequence ID" value="OAN49780.1"/>
    <property type="molecule type" value="Genomic_DNA"/>
</dbReference>
<dbReference type="GO" id="GO:0016020">
    <property type="term" value="C:membrane"/>
    <property type="evidence" value="ECO:0007669"/>
    <property type="project" value="InterPro"/>
</dbReference>
<keyword evidence="8" id="KW-1185">Reference proteome</keyword>
<feature type="transmembrane region" description="Helical" evidence="4">
    <location>
        <begin position="6"/>
        <end position="22"/>
    </location>
</feature>
<evidence type="ECO:0000256" key="1">
    <source>
        <dbReference type="ARBA" id="ARBA00023224"/>
    </source>
</evidence>
<dbReference type="CDD" id="cd06225">
    <property type="entry name" value="HAMP"/>
    <property type="match status" value="1"/>
</dbReference>
<keyword evidence="1 3" id="KW-0807">Transducer</keyword>
<keyword evidence="4" id="KW-0472">Membrane</keyword>
<name>A0A178MM14_9PROT</name>
<dbReference type="AlphaFoldDB" id="A0A178MM14"/>
<comment type="caution">
    <text evidence="7">The sequence shown here is derived from an EMBL/GenBank/DDBJ whole genome shotgun (WGS) entry which is preliminary data.</text>
</comment>
<protein>
    <submittedName>
        <fullName evidence="7">Chemotaxis protein</fullName>
    </submittedName>
</protein>
<evidence type="ECO:0000259" key="5">
    <source>
        <dbReference type="PROSITE" id="PS50111"/>
    </source>
</evidence>
<keyword evidence="4" id="KW-1133">Transmembrane helix</keyword>
<evidence type="ECO:0000256" key="3">
    <source>
        <dbReference type="PROSITE-ProRule" id="PRU00284"/>
    </source>
</evidence>
<dbReference type="Gene3D" id="1.10.287.950">
    <property type="entry name" value="Methyl-accepting chemotaxis protein"/>
    <property type="match status" value="1"/>
</dbReference>
<feature type="domain" description="Methyl-accepting transducer" evidence="5">
    <location>
        <begin position="291"/>
        <end position="520"/>
    </location>
</feature>
<evidence type="ECO:0000313" key="7">
    <source>
        <dbReference type="EMBL" id="OAN49780.1"/>
    </source>
</evidence>
<dbReference type="InterPro" id="IPR004089">
    <property type="entry name" value="MCPsignal_dom"/>
</dbReference>
<dbReference type="SMART" id="SM00283">
    <property type="entry name" value="MA"/>
    <property type="match status" value="1"/>
</dbReference>
<dbReference type="Proteomes" id="UP000078543">
    <property type="component" value="Unassembled WGS sequence"/>
</dbReference>
<dbReference type="PROSITE" id="PS50111">
    <property type="entry name" value="CHEMOTAXIS_TRANSDUC_2"/>
    <property type="match status" value="1"/>
</dbReference>
<feature type="domain" description="HAMP" evidence="6">
    <location>
        <begin position="205"/>
        <end position="258"/>
    </location>
</feature>
<dbReference type="Pfam" id="PF00672">
    <property type="entry name" value="HAMP"/>
    <property type="match status" value="1"/>
</dbReference>
<dbReference type="PANTHER" id="PTHR32089">
    <property type="entry name" value="METHYL-ACCEPTING CHEMOTAXIS PROTEIN MCPB"/>
    <property type="match status" value="1"/>
</dbReference>
<evidence type="ECO:0000256" key="2">
    <source>
        <dbReference type="ARBA" id="ARBA00029447"/>
    </source>
</evidence>
<feature type="transmembrane region" description="Helical" evidence="4">
    <location>
        <begin position="180"/>
        <end position="203"/>
    </location>
</feature>
<dbReference type="SMART" id="SM00304">
    <property type="entry name" value="HAMP"/>
    <property type="match status" value="1"/>
</dbReference>
<proteinExistence type="inferred from homology"/>
<evidence type="ECO:0000313" key="8">
    <source>
        <dbReference type="Proteomes" id="UP000078543"/>
    </source>
</evidence>
<sequence>MIIVGMIVSALIATFVVTVARFERSEMERQLRQLSVNEVTSLHAFIVNVMAKRPEDGDNIGISVFNNWFGSRNSDYPGKVWSAWSAPVTAYMKDMEPGRPPKLAQDEVDREAFESKVPVARLTDGSFRYSLPIVLGVTEGAKAEVCHSCHGAMGLKDGDVIAVLSSSLSTNEAEARLSNVLLWLSLGGMAATILTVLAVRIVLNRIIANPIGAMTGFMSVLADGNYAAEVPEVERKDEIGDIARAVKVFRDGLIRAEELTRLQEQNQVVKDRRALVIDGILGQFNVEVAEMLDTMAASATELEATSQGMSETAEKTSHRATTVAAAVEEMAVNMRTVAGAADNLAGSVEAINQRVSDSVYMVGSAREKVQHANLMVRVLSQAVQKIGDVVTLINDIAAQTNLLALNATIEAARAGDAGKGFAVVANEVKTLANQTARATDEISTQIGTIQKGTHGAVAAITDIGEIMEQINELSAAIAASVSEQDAATAEIANNVGQVSQATDEVSSNVVGVNQAAMETGHAASDVYDTAHTVAERAATLRLQVDTFLTNIRAA</sequence>
<evidence type="ECO:0000256" key="4">
    <source>
        <dbReference type="SAM" id="Phobius"/>
    </source>
</evidence>
<dbReference type="STRING" id="1437059.A6A05_13065"/>
<evidence type="ECO:0000259" key="6">
    <source>
        <dbReference type="PROSITE" id="PS50885"/>
    </source>
</evidence>
<dbReference type="GO" id="GO:0007165">
    <property type="term" value="P:signal transduction"/>
    <property type="evidence" value="ECO:0007669"/>
    <property type="project" value="UniProtKB-KW"/>
</dbReference>
<reference evidence="7 8" key="1">
    <citation type="submission" date="2016-04" db="EMBL/GenBank/DDBJ databases">
        <title>Draft genome sequence of freshwater magnetotactic bacteria Magnetospirillum marisnigri SP-1 and Magnetospirillum moscoviense BB-1.</title>
        <authorList>
            <person name="Koziaeva V."/>
            <person name="Dziuba M.V."/>
            <person name="Ivanov T.M."/>
            <person name="Kuznetsov B."/>
            <person name="Grouzdev D.S."/>
        </authorList>
    </citation>
    <scope>NUCLEOTIDE SEQUENCE [LARGE SCALE GENOMIC DNA]</scope>
    <source>
        <strain evidence="7 8">BB-1</strain>
    </source>
</reference>
<dbReference type="Pfam" id="PF00015">
    <property type="entry name" value="MCPsignal"/>
    <property type="match status" value="1"/>
</dbReference>
<dbReference type="InterPro" id="IPR003660">
    <property type="entry name" value="HAMP_dom"/>
</dbReference>
<keyword evidence="4" id="KW-0812">Transmembrane</keyword>
<dbReference type="SUPFAM" id="SSF58104">
    <property type="entry name" value="Methyl-accepting chemotaxis protein (MCP) signaling domain"/>
    <property type="match status" value="1"/>
</dbReference>
<comment type="similarity">
    <text evidence="2">Belongs to the methyl-accepting chemotaxis (MCP) protein family.</text>
</comment>
<dbReference type="Gene3D" id="1.10.8.500">
    <property type="entry name" value="HAMP domain in histidine kinase"/>
    <property type="match status" value="1"/>
</dbReference>
<dbReference type="OrthoDB" id="3378718at2"/>
<gene>
    <name evidence="7" type="ORF">A6A05_13065</name>
</gene>
<dbReference type="PROSITE" id="PS50885">
    <property type="entry name" value="HAMP"/>
    <property type="match status" value="1"/>
</dbReference>
<organism evidence="7 8">
    <name type="scientific">Magnetospirillum moscoviense</name>
    <dbReference type="NCBI Taxonomy" id="1437059"/>
    <lineage>
        <taxon>Bacteria</taxon>
        <taxon>Pseudomonadati</taxon>
        <taxon>Pseudomonadota</taxon>
        <taxon>Alphaproteobacteria</taxon>
        <taxon>Rhodospirillales</taxon>
        <taxon>Rhodospirillaceae</taxon>
        <taxon>Magnetospirillum</taxon>
    </lineage>
</organism>
<accession>A0A178MM14</accession>